<dbReference type="PANTHER" id="PTHR46401:SF2">
    <property type="entry name" value="GLYCOSYLTRANSFERASE WBBK-RELATED"/>
    <property type="match status" value="1"/>
</dbReference>
<dbReference type="KEGG" id="lck:HN018_08975"/>
<dbReference type="GO" id="GO:0009103">
    <property type="term" value="P:lipopolysaccharide biosynthetic process"/>
    <property type="evidence" value="ECO:0007669"/>
    <property type="project" value="TreeGrafter"/>
</dbReference>
<dbReference type="Gene3D" id="3.40.50.2000">
    <property type="entry name" value="Glycogen Phosphorylase B"/>
    <property type="match status" value="2"/>
</dbReference>
<feature type="domain" description="Glycosyl transferase family 1" evidence="2">
    <location>
        <begin position="266"/>
        <end position="415"/>
    </location>
</feature>
<sequence length="446" mass="49812">MTTEGRFVPGSASFRVGVDGFNLALSRGTGVATYARTLSHCLTDMGHKVDVVYGMNISRRTSLALREVIFFDSLDQEHIARRPKPFSRRWIDDRRAEWSGHAAVDVPMSGRVESRGFLHRMPSYDRILNVPALFRIATQHYKRTRRFLTITIPDAPAIMHWTYPLPIRLRGAKNVYTIHDLVPLRLPHTTLDDKGYHYRLIGDLAAQADALCTVSDASRRDIISFYPKSEPRVFNTYQSFRSNEMAFARGSFESALELDGLFGLQEDGYFLFFGSLEPKKNIGRMIEAFLATQTTRPLVLVGAMAWKSENELRFLKRGTESGRIIHLEYLPEPVLMNLIGSARAVLFPSLTEGFGLPVLEALSFGTPVLTSREGALPEVAGDSAVFVDAYDTASISAGIRWLDEDDAGCDMLRAAGPAQAAKFDMAAYQKRLAEMYHGILFGAWAA</sequence>
<organism evidence="4 5">
    <name type="scientific">Lichenicola cladoniae</name>
    <dbReference type="NCBI Taxonomy" id="1484109"/>
    <lineage>
        <taxon>Bacteria</taxon>
        <taxon>Pseudomonadati</taxon>
        <taxon>Pseudomonadota</taxon>
        <taxon>Alphaproteobacteria</taxon>
        <taxon>Acetobacterales</taxon>
        <taxon>Acetobacteraceae</taxon>
        <taxon>Lichenicola</taxon>
    </lineage>
</organism>
<gene>
    <name evidence="4" type="ORF">HN018_08975</name>
</gene>
<feature type="domain" description="Glycosyltransferase subfamily 4-like N-terminal" evidence="3">
    <location>
        <begin position="29"/>
        <end position="231"/>
    </location>
</feature>
<dbReference type="GO" id="GO:0016757">
    <property type="term" value="F:glycosyltransferase activity"/>
    <property type="evidence" value="ECO:0007669"/>
    <property type="project" value="InterPro"/>
</dbReference>
<dbReference type="Proteomes" id="UP000500767">
    <property type="component" value="Chromosome"/>
</dbReference>
<dbReference type="PANTHER" id="PTHR46401">
    <property type="entry name" value="GLYCOSYLTRANSFERASE WBBK-RELATED"/>
    <property type="match status" value="1"/>
</dbReference>
<keyword evidence="5" id="KW-1185">Reference proteome</keyword>
<dbReference type="Pfam" id="PF13579">
    <property type="entry name" value="Glyco_trans_4_4"/>
    <property type="match status" value="1"/>
</dbReference>
<keyword evidence="1 4" id="KW-0808">Transferase</keyword>
<evidence type="ECO:0000313" key="5">
    <source>
        <dbReference type="Proteomes" id="UP000500767"/>
    </source>
</evidence>
<protein>
    <submittedName>
        <fullName evidence="4">Glycosyltransferase family 4 protein</fullName>
    </submittedName>
</protein>
<reference evidence="4 5" key="1">
    <citation type="journal article" date="2014" name="World J. Microbiol. Biotechnol.">
        <title>Biodiversity and physiological characteristics of Antarctic and Arctic lichens-associated bacteria.</title>
        <authorList>
            <person name="Lee Y.M."/>
            <person name="Kim E.H."/>
            <person name="Lee H.K."/>
            <person name="Hong S.G."/>
        </authorList>
    </citation>
    <scope>NUCLEOTIDE SEQUENCE [LARGE SCALE GENOMIC DNA]</scope>
    <source>
        <strain evidence="4 5">PAMC 26569</strain>
    </source>
</reference>
<name>A0A6M8HPF8_9PROT</name>
<dbReference type="InterPro" id="IPR001296">
    <property type="entry name" value="Glyco_trans_1"/>
</dbReference>
<dbReference type="SUPFAM" id="SSF53756">
    <property type="entry name" value="UDP-Glycosyltransferase/glycogen phosphorylase"/>
    <property type="match status" value="1"/>
</dbReference>
<dbReference type="CDD" id="cd03809">
    <property type="entry name" value="GT4_MtfB-like"/>
    <property type="match status" value="1"/>
</dbReference>
<evidence type="ECO:0000259" key="3">
    <source>
        <dbReference type="Pfam" id="PF13579"/>
    </source>
</evidence>
<dbReference type="InterPro" id="IPR028098">
    <property type="entry name" value="Glyco_trans_4-like_N"/>
</dbReference>
<dbReference type="EMBL" id="CP053708">
    <property type="protein sequence ID" value="QKE90160.1"/>
    <property type="molecule type" value="Genomic_DNA"/>
</dbReference>
<evidence type="ECO:0000259" key="2">
    <source>
        <dbReference type="Pfam" id="PF00534"/>
    </source>
</evidence>
<accession>A0A6M8HPF8</accession>
<evidence type="ECO:0000256" key="1">
    <source>
        <dbReference type="ARBA" id="ARBA00022679"/>
    </source>
</evidence>
<evidence type="ECO:0000313" key="4">
    <source>
        <dbReference type="EMBL" id="QKE90160.1"/>
    </source>
</evidence>
<dbReference type="AlphaFoldDB" id="A0A6M8HPF8"/>
<dbReference type="Pfam" id="PF00534">
    <property type="entry name" value="Glycos_transf_1"/>
    <property type="match status" value="1"/>
</dbReference>
<proteinExistence type="predicted"/>